<organism evidence="1 2">
    <name type="scientific">Thermothielavioides terrestris</name>
    <dbReference type="NCBI Taxonomy" id="2587410"/>
    <lineage>
        <taxon>Eukaryota</taxon>
        <taxon>Fungi</taxon>
        <taxon>Dikarya</taxon>
        <taxon>Ascomycota</taxon>
        <taxon>Pezizomycotina</taxon>
        <taxon>Sordariomycetes</taxon>
        <taxon>Sordariomycetidae</taxon>
        <taxon>Sordariales</taxon>
        <taxon>Chaetomiaceae</taxon>
        <taxon>Thermothielavioides</taxon>
    </lineage>
</organism>
<accession>A0A446BL70</accession>
<name>A0A446BL70_9PEZI</name>
<dbReference type="Proteomes" id="UP000289323">
    <property type="component" value="Unassembled WGS sequence"/>
</dbReference>
<evidence type="ECO:0000313" key="2">
    <source>
        <dbReference type="Proteomes" id="UP000289323"/>
    </source>
</evidence>
<sequence length="288" mass="31335">MLSSTNHREDALGAESSTICIQELSVYGQDGVLARPQGYAVEALSHDHGASHVISARLVAFLSSRNVDAIRGSARAGDCFIKLDWTFPGSSYPKFTTRHLLDVDDTASDVSFSGGLDWAHRILVASQHLQPPGNYPSQACPLEPRFCNRPDWLVQPPLRYPFDGDLTFEFAELPEDDDEDCVSLCSDPTSSTVTLNSSARYSALGMDQASEPPIWGLCREDSCADGHLANDDLLVDDDMNKQHEALRLQRMEAEAMLDRNGDAGGLLAVMASASGSIGNWDCLGRPIF</sequence>
<evidence type="ECO:0000313" key="1">
    <source>
        <dbReference type="EMBL" id="SPQ23218.1"/>
    </source>
</evidence>
<dbReference type="EMBL" id="OUUZ01000010">
    <property type="protein sequence ID" value="SPQ23218.1"/>
    <property type="molecule type" value="Genomic_DNA"/>
</dbReference>
<gene>
    <name evidence="1" type="ORF">TT172_LOCUS5637</name>
</gene>
<dbReference type="AlphaFoldDB" id="A0A446BL70"/>
<protein>
    <submittedName>
        <fullName evidence="1">90a474a3-cc22-4256-a2c8-7157f2d63d3a</fullName>
    </submittedName>
</protein>
<proteinExistence type="predicted"/>
<reference evidence="1 2" key="1">
    <citation type="submission" date="2018-04" db="EMBL/GenBank/DDBJ databases">
        <authorList>
            <person name="Huttner S."/>
            <person name="Dainat J."/>
        </authorList>
    </citation>
    <scope>NUCLEOTIDE SEQUENCE [LARGE SCALE GENOMIC DNA]</scope>
</reference>